<accession>A0A8J5WNJ5</accession>
<protein>
    <submittedName>
        <fullName evidence="2">Uncharacterized protein</fullName>
    </submittedName>
</protein>
<feature type="compositionally biased region" description="Basic and acidic residues" evidence="1">
    <location>
        <begin position="18"/>
        <end position="33"/>
    </location>
</feature>
<comment type="caution">
    <text evidence="2">The sequence shown here is derived from an EMBL/GenBank/DDBJ whole genome shotgun (WGS) entry which is preliminary data.</text>
</comment>
<evidence type="ECO:0000256" key="1">
    <source>
        <dbReference type="SAM" id="MobiDB-lite"/>
    </source>
</evidence>
<reference evidence="2" key="2">
    <citation type="submission" date="2021-02" db="EMBL/GenBank/DDBJ databases">
        <authorList>
            <person name="Kimball J.A."/>
            <person name="Haas M.W."/>
            <person name="Macchietto M."/>
            <person name="Kono T."/>
            <person name="Duquette J."/>
            <person name="Shao M."/>
        </authorList>
    </citation>
    <scope>NUCLEOTIDE SEQUENCE</scope>
    <source>
        <tissue evidence="2">Fresh leaf tissue</tissue>
    </source>
</reference>
<evidence type="ECO:0000313" key="3">
    <source>
        <dbReference type="Proteomes" id="UP000729402"/>
    </source>
</evidence>
<feature type="region of interest" description="Disordered" evidence="1">
    <location>
        <begin position="1"/>
        <end position="33"/>
    </location>
</feature>
<dbReference type="Proteomes" id="UP000729402">
    <property type="component" value="Unassembled WGS sequence"/>
</dbReference>
<organism evidence="2 3">
    <name type="scientific">Zizania palustris</name>
    <name type="common">Northern wild rice</name>
    <dbReference type="NCBI Taxonomy" id="103762"/>
    <lineage>
        <taxon>Eukaryota</taxon>
        <taxon>Viridiplantae</taxon>
        <taxon>Streptophyta</taxon>
        <taxon>Embryophyta</taxon>
        <taxon>Tracheophyta</taxon>
        <taxon>Spermatophyta</taxon>
        <taxon>Magnoliopsida</taxon>
        <taxon>Liliopsida</taxon>
        <taxon>Poales</taxon>
        <taxon>Poaceae</taxon>
        <taxon>BOP clade</taxon>
        <taxon>Oryzoideae</taxon>
        <taxon>Oryzeae</taxon>
        <taxon>Zizaniinae</taxon>
        <taxon>Zizania</taxon>
    </lineage>
</organism>
<evidence type="ECO:0000313" key="2">
    <source>
        <dbReference type="EMBL" id="KAG8092358.1"/>
    </source>
</evidence>
<name>A0A8J5WNJ5_ZIZPA</name>
<gene>
    <name evidence="2" type="ORF">GUJ93_ZPchr0012g20922</name>
</gene>
<dbReference type="EMBL" id="JAAALK010000080">
    <property type="protein sequence ID" value="KAG8092358.1"/>
    <property type="molecule type" value="Genomic_DNA"/>
</dbReference>
<dbReference type="AlphaFoldDB" id="A0A8J5WNJ5"/>
<reference evidence="2" key="1">
    <citation type="journal article" date="2021" name="bioRxiv">
        <title>Whole Genome Assembly and Annotation of Northern Wild Rice, Zizania palustris L., Supports a Whole Genome Duplication in the Zizania Genus.</title>
        <authorList>
            <person name="Haas M."/>
            <person name="Kono T."/>
            <person name="Macchietto M."/>
            <person name="Millas R."/>
            <person name="McGilp L."/>
            <person name="Shao M."/>
            <person name="Duquette J."/>
            <person name="Hirsch C.N."/>
            <person name="Kimball J."/>
        </authorList>
    </citation>
    <scope>NUCLEOTIDE SEQUENCE</scope>
    <source>
        <tissue evidence="2">Fresh leaf tissue</tissue>
    </source>
</reference>
<sequence length="86" mass="9315">MVEMTLGQDGTTGIPRQAIRETQWHGGPRDRPSHASMVVKQFEMLTTTCANSVMALIMGSAVEADGQSLSLCSNRRPQILASLILD</sequence>
<keyword evidence="3" id="KW-1185">Reference proteome</keyword>
<proteinExistence type="predicted"/>